<evidence type="ECO:0000256" key="7">
    <source>
        <dbReference type="ARBA" id="ARBA00049244"/>
    </source>
</evidence>
<feature type="domain" description="DNA polymerase III delta subunit-like C-terminal" evidence="8">
    <location>
        <begin position="125"/>
        <end position="232"/>
    </location>
</feature>
<dbReference type="AlphaFoldDB" id="A0A1F4UTD8"/>
<comment type="caution">
    <text evidence="9">The sequence shown here is derived from an EMBL/GenBank/DDBJ whole genome shotgun (WGS) entry which is preliminary data.</text>
</comment>
<dbReference type="GO" id="GO:0003677">
    <property type="term" value="F:DNA binding"/>
    <property type="evidence" value="ECO:0007669"/>
    <property type="project" value="InterPro"/>
</dbReference>
<dbReference type="PANTHER" id="PTHR34388">
    <property type="entry name" value="DNA POLYMERASE III SUBUNIT DELTA"/>
    <property type="match status" value="1"/>
</dbReference>
<organism evidence="9 10">
    <name type="scientific">candidate division WWE3 bacterium RBG_16_37_10</name>
    <dbReference type="NCBI Taxonomy" id="1802610"/>
    <lineage>
        <taxon>Bacteria</taxon>
        <taxon>Katanobacteria</taxon>
    </lineage>
</organism>
<dbReference type="EC" id="2.7.7.7" evidence="1"/>
<dbReference type="EMBL" id="MEUT01000078">
    <property type="protein sequence ID" value="OGC48070.1"/>
    <property type="molecule type" value="Genomic_DNA"/>
</dbReference>
<dbReference type="SUPFAM" id="SSF48019">
    <property type="entry name" value="post-AAA+ oligomerization domain-like"/>
    <property type="match status" value="1"/>
</dbReference>
<dbReference type="InterPro" id="IPR027417">
    <property type="entry name" value="P-loop_NTPase"/>
</dbReference>
<evidence type="ECO:0000259" key="8">
    <source>
        <dbReference type="Pfam" id="PF21694"/>
    </source>
</evidence>
<evidence type="ECO:0000256" key="1">
    <source>
        <dbReference type="ARBA" id="ARBA00012417"/>
    </source>
</evidence>
<dbReference type="GO" id="GO:0003887">
    <property type="term" value="F:DNA-directed DNA polymerase activity"/>
    <property type="evidence" value="ECO:0007669"/>
    <property type="project" value="UniProtKB-KW"/>
</dbReference>
<comment type="catalytic activity">
    <reaction evidence="7">
        <text>DNA(n) + a 2'-deoxyribonucleoside 5'-triphosphate = DNA(n+1) + diphosphate</text>
        <dbReference type="Rhea" id="RHEA:22508"/>
        <dbReference type="Rhea" id="RHEA-COMP:17339"/>
        <dbReference type="Rhea" id="RHEA-COMP:17340"/>
        <dbReference type="ChEBI" id="CHEBI:33019"/>
        <dbReference type="ChEBI" id="CHEBI:61560"/>
        <dbReference type="ChEBI" id="CHEBI:173112"/>
        <dbReference type="EC" id="2.7.7.7"/>
    </reaction>
</comment>
<dbReference type="InterPro" id="IPR008921">
    <property type="entry name" value="DNA_pol3_clamp-load_cplx_C"/>
</dbReference>
<dbReference type="GO" id="GO:0009360">
    <property type="term" value="C:DNA polymerase III complex"/>
    <property type="evidence" value="ECO:0007669"/>
    <property type="project" value="TreeGrafter"/>
</dbReference>
<dbReference type="Gene3D" id="3.40.50.300">
    <property type="entry name" value="P-loop containing nucleotide triphosphate hydrolases"/>
    <property type="match status" value="1"/>
</dbReference>
<evidence type="ECO:0000256" key="4">
    <source>
        <dbReference type="ARBA" id="ARBA00022705"/>
    </source>
</evidence>
<evidence type="ECO:0000313" key="10">
    <source>
        <dbReference type="Proteomes" id="UP000177371"/>
    </source>
</evidence>
<dbReference type="PANTHER" id="PTHR34388:SF1">
    <property type="entry name" value="DNA POLYMERASE III SUBUNIT DELTA"/>
    <property type="match status" value="1"/>
</dbReference>
<accession>A0A1F4UTD8</accession>
<keyword evidence="5" id="KW-0239">DNA-directed DNA polymerase</keyword>
<dbReference type="STRING" id="1802610.A2W32_05575"/>
<dbReference type="Pfam" id="PF21694">
    <property type="entry name" value="DNA_pol3_delta_C"/>
    <property type="match status" value="1"/>
</dbReference>
<dbReference type="Gene3D" id="1.20.272.10">
    <property type="match status" value="1"/>
</dbReference>
<reference evidence="9 10" key="1">
    <citation type="journal article" date="2016" name="Nat. Commun.">
        <title>Thousands of microbial genomes shed light on interconnected biogeochemical processes in an aquifer system.</title>
        <authorList>
            <person name="Anantharaman K."/>
            <person name="Brown C.T."/>
            <person name="Hug L.A."/>
            <person name="Sharon I."/>
            <person name="Castelle C.J."/>
            <person name="Probst A.J."/>
            <person name="Thomas B.C."/>
            <person name="Singh A."/>
            <person name="Wilkins M.J."/>
            <person name="Karaoz U."/>
            <person name="Brodie E.L."/>
            <person name="Williams K.H."/>
            <person name="Hubbard S.S."/>
            <person name="Banfield J.F."/>
        </authorList>
    </citation>
    <scope>NUCLEOTIDE SEQUENCE [LARGE SCALE GENOMIC DNA]</scope>
</reference>
<evidence type="ECO:0000313" key="9">
    <source>
        <dbReference type="EMBL" id="OGC48070.1"/>
    </source>
</evidence>
<keyword evidence="3" id="KW-0548">Nucleotidyltransferase</keyword>
<dbReference type="GO" id="GO:0006261">
    <property type="term" value="P:DNA-templated DNA replication"/>
    <property type="evidence" value="ECO:0007669"/>
    <property type="project" value="TreeGrafter"/>
</dbReference>
<evidence type="ECO:0000256" key="3">
    <source>
        <dbReference type="ARBA" id="ARBA00022695"/>
    </source>
</evidence>
<protein>
    <recommendedName>
        <fullName evidence="1">DNA-directed DNA polymerase</fullName>
        <ecNumber evidence="1">2.7.7.7</ecNumber>
    </recommendedName>
</protein>
<proteinExistence type="inferred from homology"/>
<keyword evidence="4" id="KW-0235">DNA replication</keyword>
<evidence type="ECO:0000256" key="6">
    <source>
        <dbReference type="ARBA" id="ARBA00034754"/>
    </source>
</evidence>
<comment type="similarity">
    <text evidence="6">Belongs to the DNA polymerase HolA subunit family.</text>
</comment>
<sequence length="244" mass="28222">MIYLLHGENTSASRNNLLSIQKKHSNTPGHLIVKTELNPQTTTPSHLIDNCMYIDMFGNSTFIVFDISGMGRQNLSPYAEKLNEVPKETILVIYSDKELTKTNPLLIEAQKNNATILQSPLFKNANVFRFIDNVYALKRKQSYMELRNLLNSYEDEIYILTMLEYGLRSISYTKFESKMVTSLSPQMRERAKVNSENFTQQNLMKLYEELYTIDKDAKTGEIPLSILLPLTMEKIWKHSHPENT</sequence>
<dbReference type="InterPro" id="IPR005790">
    <property type="entry name" value="DNA_polIII_delta"/>
</dbReference>
<name>A0A1F4UTD8_UNCKA</name>
<evidence type="ECO:0000256" key="2">
    <source>
        <dbReference type="ARBA" id="ARBA00022679"/>
    </source>
</evidence>
<keyword evidence="2" id="KW-0808">Transferase</keyword>
<evidence type="ECO:0000256" key="5">
    <source>
        <dbReference type="ARBA" id="ARBA00022932"/>
    </source>
</evidence>
<dbReference type="Proteomes" id="UP000177371">
    <property type="component" value="Unassembled WGS sequence"/>
</dbReference>
<gene>
    <name evidence="9" type="ORF">A2W32_05575</name>
</gene>
<dbReference type="InterPro" id="IPR048466">
    <property type="entry name" value="DNA_pol3_delta-like_C"/>
</dbReference>